<comment type="pathway">
    <text evidence="1">Cell wall biogenesis; cell wall polysaccharide biosynthesis.</text>
</comment>
<keyword evidence="4" id="KW-0808">Transferase</keyword>
<evidence type="ECO:0000313" key="5">
    <source>
        <dbReference type="EMBL" id="CAA9278091.1"/>
    </source>
</evidence>
<name>A0A6J4JG77_9ACTN</name>
<dbReference type="AlphaFoldDB" id="A0A6J4JG77"/>
<dbReference type="EMBL" id="CADCSZ010000223">
    <property type="protein sequence ID" value="CAA9278091.1"/>
    <property type="molecule type" value="Genomic_DNA"/>
</dbReference>
<dbReference type="PANTHER" id="PTHR43179:SF12">
    <property type="entry name" value="GALACTOFURANOSYLTRANSFERASE GLFT2"/>
    <property type="match status" value="1"/>
</dbReference>
<keyword evidence="3" id="KW-0328">Glycosyltransferase</keyword>
<dbReference type="PANTHER" id="PTHR43179">
    <property type="entry name" value="RHAMNOSYLTRANSFERASE WBBL"/>
    <property type="match status" value="1"/>
</dbReference>
<evidence type="ECO:0000256" key="3">
    <source>
        <dbReference type="ARBA" id="ARBA00022676"/>
    </source>
</evidence>
<protein>
    <recommendedName>
        <fullName evidence="6">Glycosyltransferase 2-like domain-containing protein</fullName>
    </recommendedName>
</protein>
<gene>
    <name evidence="5" type="ORF">AVDCRST_MAG76-3763</name>
</gene>
<proteinExistence type="inferred from homology"/>
<dbReference type="GO" id="GO:0016757">
    <property type="term" value="F:glycosyltransferase activity"/>
    <property type="evidence" value="ECO:0007669"/>
    <property type="project" value="UniProtKB-KW"/>
</dbReference>
<dbReference type="Gene3D" id="3.90.550.10">
    <property type="entry name" value="Spore Coat Polysaccharide Biosynthesis Protein SpsA, Chain A"/>
    <property type="match status" value="1"/>
</dbReference>
<organism evidence="5">
    <name type="scientific">uncultured Acidimicrobiales bacterium</name>
    <dbReference type="NCBI Taxonomy" id="310071"/>
    <lineage>
        <taxon>Bacteria</taxon>
        <taxon>Bacillati</taxon>
        <taxon>Actinomycetota</taxon>
        <taxon>Acidimicrobiia</taxon>
        <taxon>Acidimicrobiales</taxon>
        <taxon>environmental samples</taxon>
    </lineage>
</organism>
<evidence type="ECO:0000256" key="1">
    <source>
        <dbReference type="ARBA" id="ARBA00004776"/>
    </source>
</evidence>
<dbReference type="InterPro" id="IPR029044">
    <property type="entry name" value="Nucleotide-diphossugar_trans"/>
</dbReference>
<evidence type="ECO:0000256" key="4">
    <source>
        <dbReference type="ARBA" id="ARBA00022679"/>
    </source>
</evidence>
<evidence type="ECO:0008006" key="6">
    <source>
        <dbReference type="Google" id="ProtNLM"/>
    </source>
</evidence>
<comment type="similarity">
    <text evidence="2">Belongs to the glycosyltransferase 2 family.</text>
</comment>
<evidence type="ECO:0000256" key="2">
    <source>
        <dbReference type="ARBA" id="ARBA00006739"/>
    </source>
</evidence>
<dbReference type="SUPFAM" id="SSF53448">
    <property type="entry name" value="Nucleotide-diphospho-sugar transferases"/>
    <property type="match status" value="1"/>
</dbReference>
<sequence>MPVRDRLDLTQTLLSQLDGTYDTIFVLDNGSQDDTWRWLSQRPRKMQVEPVAAAGLGIYAMWNLGARLARERAATCDIAFLNNDIHVGPGFLGALRDGLRSADDLWAVSANHRRHPLGGVQRSLGTFKSGGFAGFAFMARGEIFDRVGFDESFSWWYGDDDFIAQIQANGGRVGVVGPATVDHIDGGSQTARYDRERLAAIERDRRRMWSKWGHF</sequence>
<accession>A0A6J4JG77</accession>
<reference evidence="5" key="1">
    <citation type="submission" date="2020-02" db="EMBL/GenBank/DDBJ databases">
        <authorList>
            <person name="Meier V. D."/>
        </authorList>
    </citation>
    <scope>NUCLEOTIDE SEQUENCE</scope>
    <source>
        <strain evidence="5">AVDCRST_MAG76</strain>
    </source>
</reference>